<name>A0A6N3G3E0_9CLOT</name>
<feature type="transmembrane region" description="Helical" evidence="1">
    <location>
        <begin position="54"/>
        <end position="73"/>
    </location>
</feature>
<proteinExistence type="predicted"/>
<dbReference type="AlphaFoldDB" id="A0A6N3G3E0"/>
<dbReference type="RefSeq" id="WP_156627440.1">
    <property type="nucleotide sequence ID" value="NZ_CACRTO010000044.1"/>
</dbReference>
<keyword evidence="1" id="KW-0472">Membrane</keyword>
<dbReference type="EMBL" id="CACRTO010000044">
    <property type="protein sequence ID" value="VYU59198.1"/>
    <property type="molecule type" value="Genomic_DNA"/>
</dbReference>
<gene>
    <name evidence="2" type="ORF">CTLFYP3_03001</name>
</gene>
<keyword evidence="1" id="KW-1133">Transmembrane helix</keyword>
<accession>A0A6N3G3E0</accession>
<organism evidence="2">
    <name type="scientific">Clostridium tertium</name>
    <dbReference type="NCBI Taxonomy" id="1559"/>
    <lineage>
        <taxon>Bacteria</taxon>
        <taxon>Bacillati</taxon>
        <taxon>Bacillota</taxon>
        <taxon>Clostridia</taxon>
        <taxon>Eubacteriales</taxon>
        <taxon>Clostridiaceae</taxon>
        <taxon>Clostridium</taxon>
    </lineage>
</organism>
<evidence type="ECO:0000313" key="2">
    <source>
        <dbReference type="EMBL" id="VYU59198.1"/>
    </source>
</evidence>
<evidence type="ECO:0000256" key="1">
    <source>
        <dbReference type="SAM" id="Phobius"/>
    </source>
</evidence>
<protein>
    <submittedName>
        <fullName evidence="2">Uncharacterized protein</fullName>
    </submittedName>
</protein>
<keyword evidence="1" id="KW-0812">Transmembrane</keyword>
<sequence length="79" mass="9039">MKEIISKNIKKLNIKKLSNYLMNIGIALSILNFILIYWNRSRLPEGVCPINENYSFIILSIGISAMGLILSFFTSDKEK</sequence>
<reference evidence="2" key="1">
    <citation type="submission" date="2019-11" db="EMBL/GenBank/DDBJ databases">
        <authorList>
            <person name="Feng L."/>
        </authorList>
    </citation>
    <scope>NUCLEOTIDE SEQUENCE</scope>
    <source>
        <strain evidence="2">CTertiumLFYP3</strain>
    </source>
</reference>
<feature type="transmembrane region" description="Helical" evidence="1">
    <location>
        <begin position="20"/>
        <end position="38"/>
    </location>
</feature>